<dbReference type="Pfam" id="PF03492">
    <property type="entry name" value="Methyltransf_7"/>
    <property type="match status" value="1"/>
</dbReference>
<dbReference type="Gene3D" id="3.40.50.150">
    <property type="entry name" value="Vaccinia Virus protein VP39"/>
    <property type="match status" value="1"/>
</dbReference>
<dbReference type="HOGENOM" id="CLU_2150052_0_0_1"/>
<evidence type="ECO:0000313" key="1">
    <source>
        <dbReference type="EMBL" id="EEC80309.1"/>
    </source>
</evidence>
<dbReference type="InterPro" id="IPR005299">
    <property type="entry name" value="MeTrfase_7"/>
</dbReference>
<dbReference type="InterPro" id="IPR029063">
    <property type="entry name" value="SAM-dependent_MTases_sf"/>
</dbReference>
<dbReference type="Proteomes" id="UP000007015">
    <property type="component" value="Chromosome 6"/>
</dbReference>
<organism evidence="1 2">
    <name type="scientific">Oryza sativa subsp. indica</name>
    <name type="common">Rice</name>
    <dbReference type="NCBI Taxonomy" id="39946"/>
    <lineage>
        <taxon>Eukaryota</taxon>
        <taxon>Viridiplantae</taxon>
        <taxon>Streptophyta</taxon>
        <taxon>Embryophyta</taxon>
        <taxon>Tracheophyta</taxon>
        <taxon>Spermatophyta</taxon>
        <taxon>Magnoliopsida</taxon>
        <taxon>Liliopsida</taxon>
        <taxon>Poales</taxon>
        <taxon>Poaceae</taxon>
        <taxon>BOP clade</taxon>
        <taxon>Oryzoideae</taxon>
        <taxon>Oryzeae</taxon>
        <taxon>Oryzinae</taxon>
        <taxon>Oryza</taxon>
        <taxon>Oryza sativa</taxon>
    </lineage>
</organism>
<gene>
    <name evidence="1" type="ORF">OsI_22347</name>
</gene>
<dbReference type="AlphaFoldDB" id="B8B4H0"/>
<sequence length="112" mass="12749">MERDFHMAIAEAEANYANNSRFQANMKTKPVLDKVVRQVYTALLPPIGCVTSFFTCTLFRLLNDCSVGINTLLFVSMVISTVADAQRHNELGCHSMEFQLNDLPRNDFNRLF</sequence>
<keyword evidence="2" id="KW-1185">Reference proteome</keyword>
<dbReference type="Gramene" id="BGIOSGA021553-TA">
    <property type="protein sequence ID" value="BGIOSGA021553-PA"/>
    <property type="gene ID" value="BGIOSGA021553"/>
</dbReference>
<evidence type="ECO:0000313" key="2">
    <source>
        <dbReference type="Proteomes" id="UP000007015"/>
    </source>
</evidence>
<dbReference type="SUPFAM" id="SSF53335">
    <property type="entry name" value="S-adenosyl-L-methionine-dependent methyltransferases"/>
    <property type="match status" value="1"/>
</dbReference>
<dbReference type="EMBL" id="CM000131">
    <property type="protein sequence ID" value="EEC80309.1"/>
    <property type="molecule type" value="Genomic_DNA"/>
</dbReference>
<reference evidence="1 2" key="1">
    <citation type="journal article" date="2005" name="PLoS Biol.">
        <title>The genomes of Oryza sativa: a history of duplications.</title>
        <authorList>
            <person name="Yu J."/>
            <person name="Wang J."/>
            <person name="Lin W."/>
            <person name="Li S."/>
            <person name="Li H."/>
            <person name="Zhou J."/>
            <person name="Ni P."/>
            <person name="Dong W."/>
            <person name="Hu S."/>
            <person name="Zeng C."/>
            <person name="Zhang J."/>
            <person name="Zhang Y."/>
            <person name="Li R."/>
            <person name="Xu Z."/>
            <person name="Li S."/>
            <person name="Li X."/>
            <person name="Zheng H."/>
            <person name="Cong L."/>
            <person name="Lin L."/>
            <person name="Yin J."/>
            <person name="Geng J."/>
            <person name="Li G."/>
            <person name="Shi J."/>
            <person name="Liu J."/>
            <person name="Lv H."/>
            <person name="Li J."/>
            <person name="Wang J."/>
            <person name="Deng Y."/>
            <person name="Ran L."/>
            <person name="Shi X."/>
            <person name="Wang X."/>
            <person name="Wu Q."/>
            <person name="Li C."/>
            <person name="Ren X."/>
            <person name="Wang J."/>
            <person name="Wang X."/>
            <person name="Li D."/>
            <person name="Liu D."/>
            <person name="Zhang X."/>
            <person name="Ji Z."/>
            <person name="Zhao W."/>
            <person name="Sun Y."/>
            <person name="Zhang Z."/>
            <person name="Bao J."/>
            <person name="Han Y."/>
            <person name="Dong L."/>
            <person name="Ji J."/>
            <person name="Chen P."/>
            <person name="Wu S."/>
            <person name="Liu J."/>
            <person name="Xiao Y."/>
            <person name="Bu D."/>
            <person name="Tan J."/>
            <person name="Yang L."/>
            <person name="Ye C."/>
            <person name="Zhang J."/>
            <person name="Xu J."/>
            <person name="Zhou Y."/>
            <person name="Yu Y."/>
            <person name="Zhang B."/>
            <person name="Zhuang S."/>
            <person name="Wei H."/>
            <person name="Liu B."/>
            <person name="Lei M."/>
            <person name="Yu H."/>
            <person name="Li Y."/>
            <person name="Xu H."/>
            <person name="Wei S."/>
            <person name="He X."/>
            <person name="Fang L."/>
            <person name="Zhang Z."/>
            <person name="Zhang Y."/>
            <person name="Huang X."/>
            <person name="Su Z."/>
            <person name="Tong W."/>
            <person name="Li J."/>
            <person name="Tong Z."/>
            <person name="Li S."/>
            <person name="Ye J."/>
            <person name="Wang L."/>
            <person name="Fang L."/>
            <person name="Lei T."/>
            <person name="Chen C."/>
            <person name="Chen H."/>
            <person name="Xu Z."/>
            <person name="Li H."/>
            <person name="Huang H."/>
            <person name="Zhang F."/>
            <person name="Xu H."/>
            <person name="Li N."/>
            <person name="Zhao C."/>
            <person name="Li S."/>
            <person name="Dong L."/>
            <person name="Huang Y."/>
            <person name="Li L."/>
            <person name="Xi Y."/>
            <person name="Qi Q."/>
            <person name="Li W."/>
            <person name="Zhang B."/>
            <person name="Hu W."/>
            <person name="Zhang Y."/>
            <person name="Tian X."/>
            <person name="Jiao Y."/>
            <person name="Liang X."/>
            <person name="Jin J."/>
            <person name="Gao L."/>
            <person name="Zheng W."/>
            <person name="Hao B."/>
            <person name="Liu S."/>
            <person name="Wang W."/>
            <person name="Yuan L."/>
            <person name="Cao M."/>
            <person name="McDermott J."/>
            <person name="Samudrala R."/>
            <person name="Wang J."/>
            <person name="Wong G.K."/>
            <person name="Yang H."/>
        </authorList>
    </citation>
    <scope>NUCLEOTIDE SEQUENCE [LARGE SCALE GENOMIC DNA]</scope>
    <source>
        <strain evidence="2">cv. 93-11</strain>
    </source>
</reference>
<dbReference type="PANTHER" id="PTHR31009">
    <property type="entry name" value="S-ADENOSYL-L-METHIONINE:CARBOXYL METHYLTRANSFERASE FAMILY PROTEIN"/>
    <property type="match status" value="1"/>
</dbReference>
<dbReference type="GO" id="GO:0008168">
    <property type="term" value="F:methyltransferase activity"/>
    <property type="evidence" value="ECO:0007669"/>
    <property type="project" value="InterPro"/>
</dbReference>
<name>B8B4H0_ORYSI</name>
<protein>
    <submittedName>
        <fullName evidence="1">Uncharacterized protein</fullName>
    </submittedName>
</protein>
<accession>B8B4H0</accession>
<proteinExistence type="predicted"/>